<dbReference type="GO" id="GO:0006313">
    <property type="term" value="P:DNA transposition"/>
    <property type="evidence" value="ECO:0007669"/>
    <property type="project" value="InterPro"/>
</dbReference>
<dbReference type="SUPFAM" id="SSF143422">
    <property type="entry name" value="Transposase IS200-like"/>
    <property type="match status" value="1"/>
</dbReference>
<dbReference type="InterPro" id="IPR002686">
    <property type="entry name" value="Transposase_17"/>
</dbReference>
<dbReference type="SMART" id="SM01321">
    <property type="entry name" value="Y1_Tnp"/>
    <property type="match status" value="1"/>
</dbReference>
<evidence type="ECO:0000259" key="1">
    <source>
        <dbReference type="SMART" id="SM01321"/>
    </source>
</evidence>
<dbReference type="PANTHER" id="PTHR34322">
    <property type="entry name" value="TRANSPOSASE, Y1_TNP DOMAIN-CONTAINING"/>
    <property type="match status" value="1"/>
</dbReference>
<dbReference type="GO" id="GO:0004803">
    <property type="term" value="F:transposase activity"/>
    <property type="evidence" value="ECO:0007669"/>
    <property type="project" value="InterPro"/>
</dbReference>
<sequence length="101" mass="12188">MTRPTYEIGGYYHIYNHGRSRLSIFHNPQDYIDVLQLMWQYGRKYSLQILAYCLLPNHYHFLVRQDSLPRASLLPQRIFNNYSKKYNIKYQHSGTIFQGRA</sequence>
<dbReference type="AlphaFoldDB" id="A0A3B0URT8"/>
<dbReference type="Pfam" id="PF01797">
    <property type="entry name" value="Y1_Tnp"/>
    <property type="match status" value="1"/>
</dbReference>
<dbReference type="EMBL" id="UOEU01000287">
    <property type="protein sequence ID" value="VAW31770.1"/>
    <property type="molecule type" value="Genomic_DNA"/>
</dbReference>
<dbReference type="InterPro" id="IPR036515">
    <property type="entry name" value="Transposase_17_sf"/>
</dbReference>
<reference evidence="2" key="1">
    <citation type="submission" date="2018-06" db="EMBL/GenBank/DDBJ databases">
        <authorList>
            <person name="Zhirakovskaya E."/>
        </authorList>
    </citation>
    <scope>NUCLEOTIDE SEQUENCE</scope>
</reference>
<dbReference type="PANTHER" id="PTHR34322:SF2">
    <property type="entry name" value="TRANSPOSASE IS200-LIKE DOMAIN-CONTAINING PROTEIN"/>
    <property type="match status" value="1"/>
</dbReference>
<organism evidence="2">
    <name type="scientific">hydrothermal vent metagenome</name>
    <dbReference type="NCBI Taxonomy" id="652676"/>
    <lineage>
        <taxon>unclassified sequences</taxon>
        <taxon>metagenomes</taxon>
        <taxon>ecological metagenomes</taxon>
    </lineage>
</organism>
<accession>A0A3B0URT8</accession>
<feature type="domain" description="Transposase IS200-like" evidence="1">
    <location>
        <begin position="7"/>
        <end position="100"/>
    </location>
</feature>
<dbReference type="GO" id="GO:0003677">
    <property type="term" value="F:DNA binding"/>
    <property type="evidence" value="ECO:0007669"/>
    <property type="project" value="InterPro"/>
</dbReference>
<gene>
    <name evidence="2" type="ORF">MNBD_CHLOROFLEXI01-2998</name>
</gene>
<dbReference type="Gene3D" id="3.30.70.1290">
    <property type="entry name" value="Transposase IS200-like"/>
    <property type="match status" value="1"/>
</dbReference>
<proteinExistence type="predicted"/>
<protein>
    <recommendedName>
        <fullName evidence="1">Transposase IS200-like domain-containing protein</fullName>
    </recommendedName>
</protein>
<evidence type="ECO:0000313" key="2">
    <source>
        <dbReference type="EMBL" id="VAW31770.1"/>
    </source>
</evidence>
<name>A0A3B0URT8_9ZZZZ</name>